<feature type="coiled-coil region" evidence="1">
    <location>
        <begin position="539"/>
        <end position="594"/>
    </location>
</feature>
<feature type="coiled-coil region" evidence="1">
    <location>
        <begin position="634"/>
        <end position="661"/>
    </location>
</feature>
<feature type="coiled-coil region" evidence="1">
    <location>
        <begin position="209"/>
        <end position="317"/>
    </location>
</feature>
<feature type="coiled-coil region" evidence="1">
    <location>
        <begin position="367"/>
        <end position="440"/>
    </location>
</feature>
<reference evidence="2" key="2">
    <citation type="submission" date="2025-09" db="UniProtKB">
        <authorList>
            <consortium name="Ensembl"/>
        </authorList>
    </citation>
    <scope>IDENTIFICATION</scope>
</reference>
<dbReference type="PANTHER" id="PTHR35347:SF1">
    <property type="entry name" value="COILED-COIL DOMAIN-CONTAINING PROTEIN 175"/>
    <property type="match status" value="1"/>
</dbReference>
<dbReference type="STRING" id="32473.ENSXCOP00000015937"/>
<dbReference type="Ensembl" id="ENSXCOT00000016134.1">
    <property type="protein sequence ID" value="ENSXCOP00000015937.1"/>
    <property type="gene ID" value="ENSXCOG00000012039.1"/>
</dbReference>
<keyword evidence="1" id="KW-0175">Coiled coil</keyword>
<feature type="coiled-coil region" evidence="1">
    <location>
        <begin position="108"/>
        <end position="163"/>
    </location>
</feature>
<dbReference type="InterPro" id="IPR038834">
    <property type="entry name" value="CCDC175"/>
</dbReference>
<evidence type="ECO:0000313" key="3">
    <source>
        <dbReference type="Proteomes" id="UP000261380"/>
    </source>
</evidence>
<dbReference type="Proteomes" id="UP000261380">
    <property type="component" value="Unplaced"/>
</dbReference>
<evidence type="ECO:0000313" key="2">
    <source>
        <dbReference type="Ensembl" id="ENSXCOP00000015937.1"/>
    </source>
</evidence>
<keyword evidence="3" id="KW-1185">Reference proteome</keyword>
<dbReference type="PANTHER" id="PTHR35347">
    <property type="entry name" value="COILED-COIL DOMAIN-CONTAINING PROTEIN 175"/>
    <property type="match status" value="1"/>
</dbReference>
<dbReference type="AlphaFoldDB" id="A0A3B5LXS3"/>
<proteinExistence type="predicted"/>
<reference evidence="2" key="1">
    <citation type="submission" date="2025-08" db="UniProtKB">
        <authorList>
            <consortium name="Ensembl"/>
        </authorList>
    </citation>
    <scope>IDENTIFICATION</scope>
</reference>
<sequence length="729" mass="85874">GALLPWLQRSKAGSKRVGRKMASCLVPEFPAVVAALERLKDLERELREDEIPFSAEGCVHLTAIAEDVAELEASRRAVREQLEVESIGNCKLRYNILNMTDRLRDDILRDKAAARASNAEEIEQLRRELSLSFQMLEEKKKKIQELLEKHKLLQAELDRVSAEHKELILSLNVLISLRYSRQDVALERERFAEEEDDLDKEIAKRMGQIKQQREEVEKIGLELENLKEKKRETKNKIKELFQETTELQGNVQSLEMSHCSCEQQLQEEILQTKELNGQIEKQNKHSKTLEENFNLTLQNLQEEISGVEEDQKKALTAQLVLKESLAYYSKVCKYQLGVEDESRADFLQVSTNMESSRLQLEERIASIVKYSKEILELENMIAELQEDKEINRRIVESKRKELLVDLKEANSKIKLLEEEIRQLNKRLMAKKSRQQDYEEKMTSDINNNRERYEALWQERAALLERHPDCEDFDLMLYQMPLLEKENRETQKLCQQEVDQIITETEEVSSMITEKQRELEERLKILNEVDRKWRDERSRNDKLRKQKDVLTRRTSELERSIQDTAEHTRELLARREEMKVKLEELQESHSNVVNKQSSALREMEVNMYDLNLMLGQIRKENSRLHLSTRQMMEDISTSRQEKNRYQQEVQELSSRSEALLKEIQEGFRQDNSLIKGIKKSDDELLSFMGSGLKELKTRNQQLMSIIALMHQVMLEFSKRLGDKAIERWQN</sequence>
<name>A0A3B5LXS3_9TELE</name>
<protein>
    <submittedName>
        <fullName evidence="2">Uncharacterized protein</fullName>
    </submittedName>
</protein>
<organism evidence="2 3">
    <name type="scientific">Xiphophorus couchianus</name>
    <name type="common">Monterrey platyfish</name>
    <dbReference type="NCBI Taxonomy" id="32473"/>
    <lineage>
        <taxon>Eukaryota</taxon>
        <taxon>Metazoa</taxon>
        <taxon>Chordata</taxon>
        <taxon>Craniata</taxon>
        <taxon>Vertebrata</taxon>
        <taxon>Euteleostomi</taxon>
        <taxon>Actinopterygii</taxon>
        <taxon>Neopterygii</taxon>
        <taxon>Teleostei</taxon>
        <taxon>Neoteleostei</taxon>
        <taxon>Acanthomorphata</taxon>
        <taxon>Ovalentaria</taxon>
        <taxon>Atherinomorphae</taxon>
        <taxon>Cyprinodontiformes</taxon>
        <taxon>Poeciliidae</taxon>
        <taxon>Poeciliinae</taxon>
        <taxon>Xiphophorus</taxon>
    </lineage>
</organism>
<dbReference type="GeneTree" id="ENSGT00940000177894"/>
<accession>A0A3B5LXS3</accession>
<evidence type="ECO:0000256" key="1">
    <source>
        <dbReference type="SAM" id="Coils"/>
    </source>
</evidence>